<dbReference type="InterPro" id="IPR037045">
    <property type="entry name" value="S8pro/Inhibitor_I9_sf"/>
</dbReference>
<protein>
    <submittedName>
        <fullName evidence="8">S8A family peptidase</fullName>
    </submittedName>
</protein>
<evidence type="ECO:0000313" key="8">
    <source>
        <dbReference type="EMBL" id="AEI63974.1"/>
    </source>
</evidence>
<evidence type="ECO:0000256" key="6">
    <source>
        <dbReference type="PROSITE-ProRule" id="PRU01240"/>
    </source>
</evidence>
<accession>F8CMA7</accession>
<evidence type="ECO:0000259" key="7">
    <source>
        <dbReference type="Pfam" id="PF00082"/>
    </source>
</evidence>
<dbReference type="PANTHER" id="PTHR43806">
    <property type="entry name" value="PEPTIDASE S8"/>
    <property type="match status" value="1"/>
</dbReference>
<dbReference type="PROSITE" id="PS51892">
    <property type="entry name" value="SUBTILASE"/>
    <property type="match status" value="1"/>
</dbReference>
<dbReference type="InterPro" id="IPR036852">
    <property type="entry name" value="Peptidase_S8/S53_dom_sf"/>
</dbReference>
<evidence type="ECO:0000256" key="3">
    <source>
        <dbReference type="ARBA" id="ARBA00022801"/>
    </source>
</evidence>
<reference evidence="8 9" key="1">
    <citation type="journal article" date="2011" name="J. Bacteriol.">
        <title>Genome sequence of the halotolerant marine bacterium Myxococcus fulvus HW-1.</title>
        <authorList>
            <person name="Li Z.F."/>
            <person name="Li X."/>
            <person name="Liu H."/>
            <person name="Liu X."/>
            <person name="Han K."/>
            <person name="Wu Z.H."/>
            <person name="Hu W."/>
            <person name="Li F.F."/>
            <person name="Li Y.Z."/>
        </authorList>
    </citation>
    <scope>NUCLEOTIDE SEQUENCE [LARGE SCALE GENOMIC DNA]</scope>
    <source>
        <strain evidence="9">ATCC BAA-855 / HW-1</strain>
    </source>
</reference>
<dbReference type="PROSITE" id="PS00137">
    <property type="entry name" value="SUBTILASE_HIS"/>
    <property type="match status" value="1"/>
</dbReference>
<evidence type="ECO:0000313" key="9">
    <source>
        <dbReference type="Proteomes" id="UP000000488"/>
    </source>
</evidence>
<evidence type="ECO:0000256" key="2">
    <source>
        <dbReference type="ARBA" id="ARBA00022670"/>
    </source>
</evidence>
<dbReference type="Pfam" id="PF00082">
    <property type="entry name" value="Peptidase_S8"/>
    <property type="match status" value="2"/>
</dbReference>
<evidence type="ECO:0000256" key="1">
    <source>
        <dbReference type="ARBA" id="ARBA00011073"/>
    </source>
</evidence>
<dbReference type="PROSITE" id="PS51257">
    <property type="entry name" value="PROKAR_LIPOPROTEIN"/>
    <property type="match status" value="1"/>
</dbReference>
<dbReference type="InterPro" id="IPR022398">
    <property type="entry name" value="Peptidase_S8_His-AS"/>
</dbReference>
<dbReference type="KEGG" id="mfu:LILAB_10315"/>
<dbReference type="STRING" id="483219.LILAB_10315"/>
<gene>
    <name evidence="8" type="ordered locus">LILAB_10315</name>
</gene>
<evidence type="ECO:0000256" key="5">
    <source>
        <dbReference type="PIRSR" id="PIRSR615500-1"/>
    </source>
</evidence>
<keyword evidence="3 6" id="KW-0378">Hydrolase</keyword>
<proteinExistence type="inferred from homology"/>
<dbReference type="InterPro" id="IPR000209">
    <property type="entry name" value="Peptidase_S8/S53_dom"/>
</dbReference>
<sequence length="594" mass="61620">MRAWDLLRAPFGKERLMKRWGLMGLLALAACGPDDSSDKGAQSQVCPNIIAGSLSEPVETRSVHSPLVGDDGRQRVIIRYKDALAVRAASRVEQVGGQVTATFRSTPAVAARLTPQEQRALLAGDPTVESIELDQEWRALAPATAPASSFLSSALQGVTARELSAGLRKVQANEVWDLDGDGLPDPGRPTGAGVRLCVVDSGLDLEHPELRDAVVAGRDLLEGDDTPSDFSSGHGWGTGHGTHVAGIIAARPGQGGLGAPYVESAGVMGVAPGVELIIARVLDLHGRTHMSFVLAAVEYCAEQGAKVISLSLGGGAPTRTAFEVFEAAHAQGILVVAAAGNSGSQVVDYPASDPHVLAVGAVDAQDRRASFSSGGSQLGLMAPGVDVLSTFPRGQGAFSTVDVRGTQPLSRSLLYAPIQNKWGKLVDCGGGESLDSCQGSTCSGFVAYVRQGEVPTDVAMVNVMKQGARAVIFGNSRPEGGVDILAMPRRGQWVPAVTITQAGGTVLHRMQGELARLSMSAADYAYMSGTSMAAPYVSGVAALLFSARPSATPDQVKHAVLSSAKDLGPSGFDEGHGHGLVQARHALEVLTQVP</sequence>
<feature type="domain" description="Peptidase S8/S53" evidence="7">
    <location>
        <begin position="191"/>
        <end position="410"/>
    </location>
</feature>
<evidence type="ECO:0000256" key="4">
    <source>
        <dbReference type="ARBA" id="ARBA00022825"/>
    </source>
</evidence>
<dbReference type="GO" id="GO:0006508">
    <property type="term" value="P:proteolysis"/>
    <property type="evidence" value="ECO:0007669"/>
    <property type="project" value="UniProtKB-KW"/>
</dbReference>
<dbReference type="HOGENOM" id="CLU_011263_15_3_7"/>
<comment type="similarity">
    <text evidence="1 6">Belongs to the peptidase S8 family.</text>
</comment>
<dbReference type="Gene3D" id="3.50.30.30">
    <property type="match status" value="1"/>
</dbReference>
<feature type="domain" description="Peptidase S8/S53" evidence="7">
    <location>
        <begin position="520"/>
        <end position="579"/>
    </location>
</feature>
<feature type="active site" description="Charge relay system" evidence="5 6">
    <location>
        <position position="200"/>
    </location>
</feature>
<keyword evidence="2 6" id="KW-0645">Protease</keyword>
<dbReference type="EMBL" id="CP002830">
    <property type="protein sequence ID" value="AEI63974.1"/>
    <property type="molecule type" value="Genomic_DNA"/>
</dbReference>
<dbReference type="PRINTS" id="PR00723">
    <property type="entry name" value="SUBTILISIN"/>
</dbReference>
<dbReference type="GO" id="GO:0004252">
    <property type="term" value="F:serine-type endopeptidase activity"/>
    <property type="evidence" value="ECO:0007669"/>
    <property type="project" value="UniProtKB-UniRule"/>
</dbReference>
<dbReference type="InterPro" id="IPR050131">
    <property type="entry name" value="Peptidase_S8_subtilisin-like"/>
</dbReference>
<dbReference type="SUPFAM" id="SSF52743">
    <property type="entry name" value="Subtilisin-like"/>
    <property type="match status" value="1"/>
</dbReference>
<dbReference type="CDD" id="cd00538">
    <property type="entry name" value="PA"/>
    <property type="match status" value="1"/>
</dbReference>
<dbReference type="PANTHER" id="PTHR43806:SF11">
    <property type="entry name" value="CEREVISIN-RELATED"/>
    <property type="match status" value="1"/>
</dbReference>
<feature type="active site" description="Charge relay system" evidence="5 6">
    <location>
        <position position="240"/>
    </location>
</feature>
<feature type="active site" description="Charge relay system" evidence="5 6">
    <location>
        <position position="531"/>
    </location>
</feature>
<dbReference type="InterPro" id="IPR023828">
    <property type="entry name" value="Peptidase_S8_Ser-AS"/>
</dbReference>
<keyword evidence="4 6" id="KW-0720">Serine protease</keyword>
<dbReference type="InterPro" id="IPR015500">
    <property type="entry name" value="Peptidase_S8_subtilisin-rel"/>
</dbReference>
<dbReference type="eggNOG" id="COG1404">
    <property type="taxonomic scope" value="Bacteria"/>
</dbReference>
<dbReference type="AlphaFoldDB" id="F8CMA7"/>
<organism evidence="8 9">
    <name type="scientific">Myxococcus fulvus (strain ATCC BAA-855 / HW-1)</name>
    <dbReference type="NCBI Taxonomy" id="483219"/>
    <lineage>
        <taxon>Bacteria</taxon>
        <taxon>Pseudomonadati</taxon>
        <taxon>Myxococcota</taxon>
        <taxon>Myxococcia</taxon>
        <taxon>Myxococcales</taxon>
        <taxon>Cystobacterineae</taxon>
        <taxon>Myxococcaceae</taxon>
        <taxon>Myxococcus</taxon>
    </lineage>
</organism>
<dbReference type="Proteomes" id="UP000000488">
    <property type="component" value="Chromosome"/>
</dbReference>
<name>F8CMA7_MYXFH</name>
<dbReference type="Gene3D" id="3.40.50.200">
    <property type="entry name" value="Peptidase S8/S53 domain"/>
    <property type="match status" value="1"/>
</dbReference>
<dbReference type="PROSITE" id="PS00138">
    <property type="entry name" value="SUBTILASE_SER"/>
    <property type="match status" value="1"/>
</dbReference>
<dbReference type="Gene3D" id="3.30.70.80">
    <property type="entry name" value="Peptidase S8 propeptide/proteinase inhibitor I9"/>
    <property type="match status" value="1"/>
</dbReference>